<dbReference type="Gene3D" id="3.40.640.10">
    <property type="entry name" value="Type I PLP-dependent aspartate aminotransferase-like (Major domain)"/>
    <property type="match status" value="1"/>
</dbReference>
<dbReference type="Proteomes" id="UP000190064">
    <property type="component" value="Unassembled WGS sequence"/>
</dbReference>
<dbReference type="Pfam" id="PF00155">
    <property type="entry name" value="Aminotran_1_2"/>
    <property type="match status" value="1"/>
</dbReference>
<dbReference type="STRING" id="966.BTA35_0205070"/>
<dbReference type="SUPFAM" id="SSF53383">
    <property type="entry name" value="PLP-dependent transferases"/>
    <property type="match status" value="1"/>
</dbReference>
<sequence>MTAKRTEPCEPLFNFDQPVARENTDSDKWRRYQQEAERQGRDIIPMWVADMDFVSPPAVLDALKERVEHGVFGYGKVSAGMTDAFCHWYATQHNWQIDPKWIVWLPGLVGGLHAVARTFGEAGSAVMTHIPVYPPFLKVAERTHKQLQAVPMREGPRWSLDLEAMQAQLKSNTRLFMFCNPHNPTGRVFSREELQQLSNFIVKNDLVVCSDEIHCDLVLDKSRRHIPLASLNPEIAARTITLLAPSKTFNIAGLACSAAVIPDHKLRLDFKHSIQGFMPDVNLLGFVAAEAAYRNGAVWREQLVCYLAQNRNRLMRWAEGKQQVDLKFPEATYLAWLDLRATGQEKPAQWLLKETGVALSEGADFGLPGFARLNFGCSLAQLDRALERLDQILN</sequence>
<dbReference type="InterPro" id="IPR015424">
    <property type="entry name" value="PyrdxlP-dep_Trfase"/>
</dbReference>
<dbReference type="GO" id="GO:0030170">
    <property type="term" value="F:pyridoxal phosphate binding"/>
    <property type="evidence" value="ECO:0007669"/>
    <property type="project" value="InterPro"/>
</dbReference>
<evidence type="ECO:0000313" key="7">
    <source>
        <dbReference type="EMBL" id="OOV88841.1"/>
    </source>
</evidence>
<dbReference type="PANTHER" id="PTHR43525:SF1">
    <property type="entry name" value="PROTEIN MALY"/>
    <property type="match status" value="1"/>
</dbReference>
<keyword evidence="3" id="KW-0663">Pyridoxal phosphate</keyword>
<evidence type="ECO:0000259" key="6">
    <source>
        <dbReference type="Pfam" id="PF00155"/>
    </source>
</evidence>
<dbReference type="CDD" id="cd00609">
    <property type="entry name" value="AAT_like"/>
    <property type="match status" value="1"/>
</dbReference>
<comment type="cofactor">
    <cofactor evidence="1">
        <name>pyridoxal 5'-phosphate</name>
        <dbReference type="ChEBI" id="CHEBI:597326"/>
    </cofactor>
</comment>
<dbReference type="InterPro" id="IPR051798">
    <property type="entry name" value="Class-II_PLP-Dep_Aminotrans"/>
</dbReference>
<proteinExistence type="inferred from homology"/>
<evidence type="ECO:0000256" key="4">
    <source>
        <dbReference type="ARBA" id="ARBA00023239"/>
    </source>
</evidence>
<dbReference type="Gene3D" id="3.90.1150.10">
    <property type="entry name" value="Aspartate Aminotransferase, domain 1"/>
    <property type="match status" value="1"/>
</dbReference>
<comment type="caution">
    <text evidence="7">The sequence shown here is derived from an EMBL/GenBank/DDBJ whole genome shotgun (WGS) entry which is preliminary data.</text>
</comment>
<comment type="similarity">
    <text evidence="5">Belongs to the class-II pyridoxal-phosphate-dependent aminotransferase family. MalY/PatB cystathionine beta-lyase subfamily.</text>
</comment>
<dbReference type="PANTHER" id="PTHR43525">
    <property type="entry name" value="PROTEIN MALY"/>
    <property type="match status" value="1"/>
</dbReference>
<evidence type="ECO:0000313" key="8">
    <source>
        <dbReference type="Proteomes" id="UP000190064"/>
    </source>
</evidence>
<evidence type="ECO:0000256" key="3">
    <source>
        <dbReference type="ARBA" id="ARBA00022898"/>
    </source>
</evidence>
<protein>
    <recommendedName>
        <fullName evidence="2">cysteine-S-conjugate beta-lyase</fullName>
        <ecNumber evidence="2">4.4.1.13</ecNumber>
    </recommendedName>
</protein>
<organism evidence="7 8">
    <name type="scientific">Oceanospirillum linum</name>
    <dbReference type="NCBI Taxonomy" id="966"/>
    <lineage>
        <taxon>Bacteria</taxon>
        <taxon>Pseudomonadati</taxon>
        <taxon>Pseudomonadota</taxon>
        <taxon>Gammaproteobacteria</taxon>
        <taxon>Oceanospirillales</taxon>
        <taxon>Oceanospirillaceae</taxon>
        <taxon>Oceanospirillum</taxon>
    </lineage>
</organism>
<dbReference type="AlphaFoldDB" id="A0A1T1HG67"/>
<dbReference type="EMBL" id="MTSD02000001">
    <property type="protein sequence ID" value="OOV88841.1"/>
    <property type="molecule type" value="Genomic_DNA"/>
</dbReference>
<dbReference type="GO" id="GO:0047804">
    <property type="term" value="F:cysteine-S-conjugate beta-lyase activity"/>
    <property type="evidence" value="ECO:0007669"/>
    <property type="project" value="UniProtKB-EC"/>
</dbReference>
<gene>
    <name evidence="7" type="ORF">BTA35_0205070</name>
</gene>
<dbReference type="InterPro" id="IPR015421">
    <property type="entry name" value="PyrdxlP-dep_Trfase_major"/>
</dbReference>
<reference evidence="7" key="1">
    <citation type="submission" date="2017-02" db="EMBL/GenBank/DDBJ databases">
        <title>Draft Genome Sequence of the Salt Water Bacterium Oceanospirillum linum ATCC 11336.</title>
        <authorList>
            <person name="Trachtenberg A.M."/>
            <person name="Carney J.G."/>
            <person name="Linnane J.D."/>
            <person name="Rheaume B.A."/>
            <person name="Pitts N.L."/>
            <person name="Mykles D.L."/>
            <person name="Maclea K.S."/>
        </authorList>
    </citation>
    <scope>NUCLEOTIDE SEQUENCE [LARGE SCALE GENOMIC DNA]</scope>
    <source>
        <strain evidence="7">ATCC 11336</strain>
    </source>
</reference>
<name>A0A1T1HG67_OCELI</name>
<dbReference type="NCBIfam" id="TIGR04350">
    <property type="entry name" value="C_S_lyase_PatB"/>
    <property type="match status" value="1"/>
</dbReference>
<dbReference type="EC" id="4.4.1.13" evidence="2"/>
<evidence type="ECO:0000256" key="2">
    <source>
        <dbReference type="ARBA" id="ARBA00012224"/>
    </source>
</evidence>
<dbReference type="InterPro" id="IPR004839">
    <property type="entry name" value="Aminotransferase_I/II_large"/>
</dbReference>
<dbReference type="InterPro" id="IPR015422">
    <property type="entry name" value="PyrdxlP-dep_Trfase_small"/>
</dbReference>
<evidence type="ECO:0000256" key="5">
    <source>
        <dbReference type="ARBA" id="ARBA00037974"/>
    </source>
</evidence>
<feature type="domain" description="Aminotransferase class I/classII large" evidence="6">
    <location>
        <begin position="48"/>
        <end position="389"/>
    </location>
</feature>
<evidence type="ECO:0000256" key="1">
    <source>
        <dbReference type="ARBA" id="ARBA00001933"/>
    </source>
</evidence>
<keyword evidence="8" id="KW-1185">Reference proteome</keyword>
<dbReference type="RefSeq" id="WP_077243294.1">
    <property type="nucleotide sequence ID" value="NZ_FXTS01000004.1"/>
</dbReference>
<keyword evidence="4" id="KW-0456">Lyase</keyword>
<dbReference type="InterPro" id="IPR027619">
    <property type="entry name" value="C-S_lyase_PatB-like"/>
</dbReference>
<accession>A0A1T1HG67</accession>